<evidence type="ECO:0000313" key="3">
    <source>
        <dbReference type="Proteomes" id="UP001417504"/>
    </source>
</evidence>
<feature type="region of interest" description="Disordered" evidence="1">
    <location>
        <begin position="36"/>
        <end position="57"/>
    </location>
</feature>
<accession>A0AAP0EBU5</accession>
<dbReference type="PANTHER" id="PTHR33872">
    <property type="entry name" value="DNA POLYMERASE EPSILON CATALYTIC SUBUNIT A"/>
    <property type="match status" value="1"/>
</dbReference>
<feature type="compositionally biased region" description="Basic and acidic residues" evidence="1">
    <location>
        <begin position="36"/>
        <end position="50"/>
    </location>
</feature>
<feature type="region of interest" description="Disordered" evidence="1">
    <location>
        <begin position="1"/>
        <end position="21"/>
    </location>
</feature>
<keyword evidence="3" id="KW-1185">Reference proteome</keyword>
<dbReference type="AlphaFoldDB" id="A0AAP0EBU5"/>
<gene>
    <name evidence="2" type="ORF">Sjap_023562</name>
</gene>
<comment type="caution">
    <text evidence="2">The sequence shown here is derived from an EMBL/GenBank/DDBJ whole genome shotgun (WGS) entry which is preliminary data.</text>
</comment>
<evidence type="ECO:0000313" key="2">
    <source>
        <dbReference type="EMBL" id="KAK9090385.1"/>
    </source>
</evidence>
<evidence type="ECO:0000256" key="1">
    <source>
        <dbReference type="SAM" id="MobiDB-lite"/>
    </source>
</evidence>
<proteinExistence type="predicted"/>
<sequence length="111" mass="12817">MGSLLPGWDSDISESIKERENSLTNEEIEKFWEVNQKHQKARPEPAEPRIEASSSTLETQCEVDLDKACSKDDWWTRSNWAFLNEKPQEDVQKSSNTYNSQFHIARTATAN</sequence>
<reference evidence="2 3" key="1">
    <citation type="submission" date="2024-01" db="EMBL/GenBank/DDBJ databases">
        <title>Genome assemblies of Stephania.</title>
        <authorList>
            <person name="Yang L."/>
        </authorList>
    </citation>
    <scope>NUCLEOTIDE SEQUENCE [LARGE SCALE GENOMIC DNA]</scope>
    <source>
        <strain evidence="2">QJT</strain>
        <tissue evidence="2">Leaf</tissue>
    </source>
</reference>
<dbReference type="EMBL" id="JBBNAE010000010">
    <property type="protein sequence ID" value="KAK9090385.1"/>
    <property type="molecule type" value="Genomic_DNA"/>
</dbReference>
<name>A0AAP0EBU5_9MAGN</name>
<protein>
    <submittedName>
        <fullName evidence="2">Uncharacterized protein</fullName>
    </submittedName>
</protein>
<dbReference type="PANTHER" id="PTHR33872:SF2">
    <property type="entry name" value="DNA POLYMERASE EPSILON CATALYTIC SUBUNIT A"/>
    <property type="match status" value="1"/>
</dbReference>
<organism evidence="2 3">
    <name type="scientific">Stephania japonica</name>
    <dbReference type="NCBI Taxonomy" id="461633"/>
    <lineage>
        <taxon>Eukaryota</taxon>
        <taxon>Viridiplantae</taxon>
        <taxon>Streptophyta</taxon>
        <taxon>Embryophyta</taxon>
        <taxon>Tracheophyta</taxon>
        <taxon>Spermatophyta</taxon>
        <taxon>Magnoliopsida</taxon>
        <taxon>Ranunculales</taxon>
        <taxon>Menispermaceae</taxon>
        <taxon>Menispermoideae</taxon>
        <taxon>Cissampelideae</taxon>
        <taxon>Stephania</taxon>
    </lineage>
</organism>
<dbReference type="Proteomes" id="UP001417504">
    <property type="component" value="Unassembled WGS sequence"/>
</dbReference>